<dbReference type="Gene3D" id="2.80.10.50">
    <property type="match status" value="1"/>
</dbReference>
<keyword evidence="4" id="KW-0442">Lipid degradation</keyword>
<evidence type="ECO:0000313" key="7">
    <source>
        <dbReference type="EMBL" id="GAA4627762.1"/>
    </source>
</evidence>
<sequence>MEIWTCNGGANQQWTSTAANELRVTIGGVTKCLDASGQGTSDGTKVVIWTCNGGANQQWNLASDQTIAGAQSGKCLDVNAGGTADGTIVQLWTCKTPGDNNQRWIPPSTSTSLTINGTGSGRVFDGVGAISGGGGNSRLLIDYPEPQRSQILDYLFKPGYGANVQLLKLEVGGDANSTDGAEPSVEHTRGAVNCDAGYEFWLGEQAKARNPDIKLYGLAWAGPGWIGGGDWWSQDAIDYLITWLGCAKSHGLTVDYLGGRNEKGHDKTWYENLHQALADRGYGNVKVVGDDTGWSVADDMAADPAFNAAVDIVGVHYPCGYLSDSTTCNSTANALATGKQLWASENGSLDIDGGAAALIRSITRGYIDGRMTAYLNWPLIAALTPNLPFATVGLAVAPSPWSGSYRLGKETWAMAQVTQFVKPGWRFIDSASGYLGGARSNGSYVTLKNGADYSTIVETAGASTAHTLSVAVTGGLSTGTVHVWATNLNSGDYFIKQPDITPSGGGYQLTLQPGYIYTLTTTTGQAKGTATGPAQHALAIPYRDDFDAYGQGTEAKYVSDMQGAFEVRACLNGRSGNCVQQVAPVKPIEWQGDSDAYALVGDTTWTNYTASVDVDLQQAGTVKLIGRAGAQSRPQDRQSGYEFRVGDGGSWTLGKRDTGGTFTTLANGTTTALGLGRWHTLALSMQGSTITAKLDGATLGTVTDGTYTSGQVGFGVAGYQTDQFDNLSIS</sequence>
<dbReference type="PANTHER" id="PTHR15172">
    <property type="entry name" value="GALACTOCEREBROSIDASE"/>
    <property type="match status" value="1"/>
</dbReference>
<keyword evidence="3" id="KW-0746">Sphingolipid metabolism</keyword>
<dbReference type="SUPFAM" id="SSF49899">
    <property type="entry name" value="Concanavalin A-like lectins/glucanases"/>
    <property type="match status" value="1"/>
</dbReference>
<dbReference type="SUPFAM" id="SSF50370">
    <property type="entry name" value="Ricin B-like lectins"/>
    <property type="match status" value="1"/>
</dbReference>
<dbReference type="InterPro" id="IPR013320">
    <property type="entry name" value="ConA-like_dom_sf"/>
</dbReference>
<proteinExistence type="inferred from homology"/>
<dbReference type="InterPro" id="IPR013785">
    <property type="entry name" value="Aldolase_TIM"/>
</dbReference>
<dbReference type="SMART" id="SM00458">
    <property type="entry name" value="RICIN"/>
    <property type="match status" value="1"/>
</dbReference>
<dbReference type="PROSITE" id="PS50231">
    <property type="entry name" value="RICIN_B_LECTIN"/>
    <property type="match status" value="1"/>
</dbReference>
<dbReference type="Pfam" id="PF21708">
    <property type="entry name" value="Glyco_hydro_59_C"/>
    <property type="match status" value="1"/>
</dbReference>
<dbReference type="PANTHER" id="PTHR15172:SF1">
    <property type="entry name" value="GALACTOCEREBROSIDASE"/>
    <property type="match status" value="1"/>
</dbReference>
<dbReference type="Gene3D" id="3.20.20.80">
    <property type="entry name" value="Glycosidases"/>
    <property type="match status" value="1"/>
</dbReference>
<evidence type="ECO:0000259" key="6">
    <source>
        <dbReference type="SMART" id="SM00458"/>
    </source>
</evidence>
<dbReference type="Proteomes" id="UP001501442">
    <property type="component" value="Unassembled WGS sequence"/>
</dbReference>
<evidence type="ECO:0000256" key="4">
    <source>
        <dbReference type="ARBA" id="ARBA00022963"/>
    </source>
</evidence>
<accession>A0ABP8UD68</accession>
<dbReference type="EC" id="3.2.1.46" evidence="2"/>
<dbReference type="Gene3D" id="3.20.20.70">
    <property type="entry name" value="Aldolase class I"/>
    <property type="match status" value="1"/>
</dbReference>
<keyword evidence="4" id="KW-0443">Lipid metabolism</keyword>
<protein>
    <recommendedName>
        <fullName evidence="2">galactosylceramidase</fullName>
        <ecNumber evidence="2">3.2.1.46</ecNumber>
    </recommendedName>
    <alternativeName>
        <fullName evidence="5">Galactosylceramidase</fullName>
    </alternativeName>
</protein>
<dbReference type="EMBL" id="BAABHK010000005">
    <property type="protein sequence ID" value="GAA4627762.1"/>
    <property type="molecule type" value="Genomic_DNA"/>
</dbReference>
<evidence type="ECO:0000256" key="3">
    <source>
        <dbReference type="ARBA" id="ARBA00022919"/>
    </source>
</evidence>
<dbReference type="InterPro" id="IPR049161">
    <property type="entry name" value="GH59_cat"/>
</dbReference>
<reference evidence="8" key="1">
    <citation type="journal article" date="2019" name="Int. J. Syst. Evol. Microbiol.">
        <title>The Global Catalogue of Microorganisms (GCM) 10K type strain sequencing project: providing services to taxonomists for standard genome sequencing and annotation.</title>
        <authorList>
            <consortium name="The Broad Institute Genomics Platform"/>
            <consortium name="The Broad Institute Genome Sequencing Center for Infectious Disease"/>
            <person name="Wu L."/>
            <person name="Ma J."/>
        </authorList>
    </citation>
    <scope>NUCLEOTIDE SEQUENCE [LARGE SCALE GENOMIC DNA]</scope>
    <source>
        <strain evidence="8">JCM 17939</strain>
    </source>
</reference>
<evidence type="ECO:0000313" key="8">
    <source>
        <dbReference type="Proteomes" id="UP001501442"/>
    </source>
</evidence>
<dbReference type="Pfam" id="PF02057">
    <property type="entry name" value="Glyco_hydro_59"/>
    <property type="match status" value="1"/>
</dbReference>
<keyword evidence="8" id="KW-1185">Reference proteome</keyword>
<dbReference type="InterPro" id="IPR017853">
    <property type="entry name" value="GH"/>
</dbReference>
<gene>
    <name evidence="7" type="ORF">GCM10023196_041300</name>
</gene>
<evidence type="ECO:0000256" key="2">
    <source>
        <dbReference type="ARBA" id="ARBA00012657"/>
    </source>
</evidence>
<dbReference type="InterPro" id="IPR000772">
    <property type="entry name" value="Ricin_B_lectin"/>
</dbReference>
<evidence type="ECO:0000256" key="5">
    <source>
        <dbReference type="ARBA" id="ARBA00033098"/>
    </source>
</evidence>
<dbReference type="SUPFAM" id="SSF51445">
    <property type="entry name" value="(Trans)glycosidases"/>
    <property type="match status" value="1"/>
</dbReference>
<dbReference type="Gene3D" id="2.60.120.560">
    <property type="entry name" value="Exo-inulinase, domain 1"/>
    <property type="match status" value="1"/>
</dbReference>
<dbReference type="InterPro" id="IPR001286">
    <property type="entry name" value="Glyco_hydro_59"/>
</dbReference>
<evidence type="ECO:0000256" key="1">
    <source>
        <dbReference type="ARBA" id="ARBA00005637"/>
    </source>
</evidence>
<organism evidence="7 8">
    <name type="scientific">Actinoallomurus vinaceus</name>
    <dbReference type="NCBI Taxonomy" id="1080074"/>
    <lineage>
        <taxon>Bacteria</taxon>
        <taxon>Bacillati</taxon>
        <taxon>Actinomycetota</taxon>
        <taxon>Actinomycetes</taxon>
        <taxon>Streptosporangiales</taxon>
        <taxon>Thermomonosporaceae</taxon>
        <taxon>Actinoallomurus</taxon>
    </lineage>
</organism>
<comment type="similarity">
    <text evidence="1">Belongs to the glycosyl hydrolase 59 family.</text>
</comment>
<dbReference type="InterPro" id="IPR049162">
    <property type="entry name" value="GH59_C"/>
</dbReference>
<name>A0ABP8UD68_9ACTN</name>
<dbReference type="Pfam" id="PF00652">
    <property type="entry name" value="Ricin_B_lectin"/>
    <property type="match status" value="1"/>
</dbReference>
<comment type="caution">
    <text evidence="7">The sequence shown here is derived from an EMBL/GenBank/DDBJ whole genome shotgun (WGS) entry which is preliminary data.</text>
</comment>
<feature type="domain" description="Ricin B lectin" evidence="6">
    <location>
        <begin position="20"/>
        <end position="155"/>
    </location>
</feature>
<dbReference type="InterPro" id="IPR035992">
    <property type="entry name" value="Ricin_B-like_lectins"/>
</dbReference>
<dbReference type="CDD" id="cd23418">
    <property type="entry name" value="beta-trefoil_Ricin_XLN-like"/>
    <property type="match status" value="1"/>
</dbReference>